<accession>A0A9D2DXZ9</accession>
<evidence type="ECO:0000313" key="3">
    <source>
        <dbReference type="Proteomes" id="UP000824044"/>
    </source>
</evidence>
<dbReference type="InterPro" id="IPR032675">
    <property type="entry name" value="LRR_dom_sf"/>
</dbReference>
<dbReference type="EMBL" id="DXBS01000120">
    <property type="protein sequence ID" value="HIZ25100.1"/>
    <property type="molecule type" value="Genomic_DNA"/>
</dbReference>
<dbReference type="InterPro" id="IPR026906">
    <property type="entry name" value="LRR_5"/>
</dbReference>
<dbReference type="InterPro" id="IPR053139">
    <property type="entry name" value="Surface_bspA-like"/>
</dbReference>
<dbReference type="PROSITE" id="PS51257">
    <property type="entry name" value="PROKAR_LIPOPROTEIN"/>
    <property type="match status" value="1"/>
</dbReference>
<organism evidence="2 3">
    <name type="scientific">Candidatus Gallimonas intestinigallinarum</name>
    <dbReference type="NCBI Taxonomy" id="2838604"/>
    <lineage>
        <taxon>Bacteria</taxon>
        <taxon>Bacillati</taxon>
        <taxon>Bacillota</taxon>
        <taxon>Clostridia</taxon>
        <taxon>Candidatus Gallimonas</taxon>
    </lineage>
</organism>
<gene>
    <name evidence="2" type="ORF">H9812_06495</name>
</gene>
<comment type="caution">
    <text evidence="2">The sequence shown here is derived from an EMBL/GenBank/DDBJ whole genome shotgun (WGS) entry which is preliminary data.</text>
</comment>
<feature type="signal peptide" evidence="1">
    <location>
        <begin position="1"/>
        <end position="19"/>
    </location>
</feature>
<keyword evidence="1" id="KW-0732">Signal</keyword>
<name>A0A9D2DXZ9_9FIRM</name>
<reference evidence="2" key="1">
    <citation type="journal article" date="2021" name="PeerJ">
        <title>Extensive microbial diversity within the chicken gut microbiome revealed by metagenomics and culture.</title>
        <authorList>
            <person name="Gilroy R."/>
            <person name="Ravi A."/>
            <person name="Getino M."/>
            <person name="Pursley I."/>
            <person name="Horton D.L."/>
            <person name="Alikhan N.F."/>
            <person name="Baker D."/>
            <person name="Gharbi K."/>
            <person name="Hall N."/>
            <person name="Watson M."/>
            <person name="Adriaenssens E.M."/>
            <person name="Foster-Nyarko E."/>
            <person name="Jarju S."/>
            <person name="Secka A."/>
            <person name="Antonio M."/>
            <person name="Oren A."/>
            <person name="Chaudhuri R.R."/>
            <person name="La Ragione R."/>
            <person name="Hildebrand F."/>
            <person name="Pallen M.J."/>
        </authorList>
    </citation>
    <scope>NUCLEOTIDE SEQUENCE</scope>
    <source>
        <strain evidence="2">CHK33-5263</strain>
    </source>
</reference>
<dbReference type="AlphaFoldDB" id="A0A9D2DXZ9"/>
<dbReference type="PANTHER" id="PTHR45661">
    <property type="entry name" value="SURFACE ANTIGEN"/>
    <property type="match status" value="1"/>
</dbReference>
<evidence type="ECO:0000313" key="2">
    <source>
        <dbReference type="EMBL" id="HIZ25100.1"/>
    </source>
</evidence>
<dbReference type="Gene3D" id="3.80.10.10">
    <property type="entry name" value="Ribonuclease Inhibitor"/>
    <property type="match status" value="4"/>
</dbReference>
<reference evidence="2" key="2">
    <citation type="submission" date="2021-04" db="EMBL/GenBank/DDBJ databases">
        <authorList>
            <person name="Gilroy R."/>
        </authorList>
    </citation>
    <scope>NUCLEOTIDE SEQUENCE</scope>
    <source>
        <strain evidence="2">CHK33-5263</strain>
    </source>
</reference>
<sequence>MKQKLAVMLLAAGMAFSCAFPLAACNGNGDTPHEHTYVHGVCTECGALEPQPTDGLEFTLSGDAEYTVTDYTGIDSEVTITPTYRGIPVTGIGEWAFQGSEHVTSITIPDSVTSIAASAFSGTAYYEDDSYWENDVLYIGNYLIDARGISGAYTIKDGTKVIADNAFQYCRSLTDITIPDSVTHIGDYAFHDCSSLTSITIPGSVTSIEFGAFDDTAYYNDESNWENGVLYVGNYLIKARSALSGEYTIRDGTKAIADNAFQLCQSLTGITLPDSVTCIGDFVFRECNHLASVTIPDSVTRIGNSAFQFCGNLTSVTIPDSVTRIGGWAFSGCGLTSITIPDSVTSIGSGAFRYCSNLANVTIGSSVTYIGEYAFSECRSLTSITIPDSVTSIGMSAFSWCLDLTTISIPDSIVSIGDGAFHNTAYYNDESNWENDVLYVGNHLVETRETLSGACSIRNGTKAIAEHAFAGNSNLTGITIPDSVTSIGDSAFWRCSGLTSVTIPGSVTNIGDSAFAECSSLTSINVSENNATYSDQDGILYNKAKTQIVHVPRAIQGEVTIADGVTSIGEYAFSDCREITSITLPDSVTSIKYGAFSFCLDLANITIPGSVTRIGERAFENCNLTSITIPESVTSIGRGAFTNCVNLTSVTFENTEGWSVEGWDGQINNIDVTDPVQNAVYLTHTYSRYDWWRGE</sequence>
<dbReference type="Pfam" id="PF13306">
    <property type="entry name" value="LRR_5"/>
    <property type="match status" value="5"/>
</dbReference>
<evidence type="ECO:0000256" key="1">
    <source>
        <dbReference type="SAM" id="SignalP"/>
    </source>
</evidence>
<feature type="chain" id="PRO_5039631065" evidence="1">
    <location>
        <begin position="20"/>
        <end position="695"/>
    </location>
</feature>
<dbReference type="PANTHER" id="PTHR45661:SF3">
    <property type="entry name" value="IG-LIKE DOMAIN-CONTAINING PROTEIN"/>
    <property type="match status" value="1"/>
</dbReference>
<proteinExistence type="predicted"/>
<dbReference type="SUPFAM" id="SSF52058">
    <property type="entry name" value="L domain-like"/>
    <property type="match status" value="2"/>
</dbReference>
<dbReference type="Proteomes" id="UP000824044">
    <property type="component" value="Unassembled WGS sequence"/>
</dbReference>
<protein>
    <submittedName>
        <fullName evidence="2">Leucine-rich repeat domain-containing protein</fullName>
    </submittedName>
</protein>